<keyword evidence="3" id="KW-1185">Reference proteome</keyword>
<evidence type="ECO:0000313" key="3">
    <source>
        <dbReference type="Proteomes" id="UP000246538"/>
    </source>
</evidence>
<evidence type="ECO:0000256" key="1">
    <source>
        <dbReference type="SAM" id="MobiDB-lite"/>
    </source>
</evidence>
<accession>A0A2S1GTF3</accession>
<dbReference type="KEGG" id="vg:54991624"/>
<evidence type="ECO:0000313" key="2">
    <source>
        <dbReference type="EMBL" id="AWD92626.1"/>
    </source>
</evidence>
<feature type="compositionally biased region" description="Basic and acidic residues" evidence="1">
    <location>
        <begin position="26"/>
        <end position="35"/>
    </location>
</feature>
<reference evidence="3" key="1">
    <citation type="submission" date="2018-03" db="EMBL/GenBank/DDBJ databases">
        <title>Phage therapy in agriculture - a green tech approach to combat plant pathogenic bacteria.</title>
        <authorList>
            <person name="Carstens A.B."/>
            <person name="Djurhuus A.M."/>
            <person name="Hansen L.H."/>
        </authorList>
    </citation>
    <scope>NUCLEOTIDE SEQUENCE [LARGE SCALE GENOMIC DNA]</scope>
</reference>
<organism evidence="2 3">
    <name type="scientific">Dickeya phage Ninurta</name>
    <dbReference type="NCBI Taxonomy" id="2163631"/>
    <lineage>
        <taxon>Viruses</taxon>
        <taxon>Duplodnaviria</taxon>
        <taxon>Heunggongvirae</taxon>
        <taxon>Uroviricota</taxon>
        <taxon>Caudoviricetes</taxon>
        <taxon>Autographivirales</taxon>
        <taxon>Autotranscriptaviridae</taxon>
        <taxon>Studiervirinae</taxon>
        <taxon>Ningirsuvirus</taxon>
        <taxon>Ningirsuvirus ninurta</taxon>
    </lineage>
</organism>
<dbReference type="GeneID" id="54991624"/>
<proteinExistence type="predicted"/>
<dbReference type="EMBL" id="MH059639">
    <property type="protein sequence ID" value="AWD92626.1"/>
    <property type="molecule type" value="Genomic_DNA"/>
</dbReference>
<name>A0A2S1GTF3_9CAUD</name>
<dbReference type="RefSeq" id="YP_009801115.1">
    <property type="nucleotide sequence ID" value="NC_047964.1"/>
</dbReference>
<feature type="region of interest" description="Disordered" evidence="1">
    <location>
        <begin position="13"/>
        <end position="58"/>
    </location>
</feature>
<sequence length="58" mass="6694">MFTSKSNFEKIAKTRGSYLTMGQSDAAHERDEHIKNAKKRRKADRAAVRNGKRNGWED</sequence>
<dbReference type="Proteomes" id="UP000246538">
    <property type="component" value="Segment"/>
</dbReference>
<protein>
    <submittedName>
        <fullName evidence="2">Uncharacterized protein</fullName>
    </submittedName>
</protein>